<evidence type="ECO:0008006" key="5">
    <source>
        <dbReference type="Google" id="ProtNLM"/>
    </source>
</evidence>
<feature type="domain" description="Sieve element occlusion N-terminal" evidence="1">
    <location>
        <begin position="1507"/>
        <end position="1785"/>
    </location>
</feature>
<dbReference type="Gramene" id="RZC71316">
    <property type="protein sequence ID" value="RZC71316"/>
    <property type="gene ID" value="C5167_034507"/>
</dbReference>
<reference evidence="3 4" key="1">
    <citation type="journal article" date="2018" name="Science">
        <title>The opium poppy genome and morphinan production.</title>
        <authorList>
            <person name="Guo L."/>
            <person name="Winzer T."/>
            <person name="Yang X."/>
            <person name="Li Y."/>
            <person name="Ning Z."/>
            <person name="He Z."/>
            <person name="Teodor R."/>
            <person name="Lu Y."/>
            <person name="Bowser T.A."/>
            <person name="Graham I.A."/>
            <person name="Ye K."/>
        </authorList>
    </citation>
    <scope>NUCLEOTIDE SEQUENCE [LARGE SCALE GENOMIC DNA]</scope>
    <source>
        <strain evidence="4">cv. HN1</strain>
        <tissue evidence="3">Leaves</tissue>
    </source>
</reference>
<evidence type="ECO:0000259" key="1">
    <source>
        <dbReference type="Pfam" id="PF14576"/>
    </source>
</evidence>
<protein>
    <recommendedName>
        <fullName evidence="5">Protein SIEVE ELEMENT OCCLUSION B</fullName>
    </recommendedName>
</protein>
<feature type="domain" description="Sieve element occlusion N-terminal" evidence="1">
    <location>
        <begin position="8"/>
        <end position="291"/>
    </location>
</feature>
<dbReference type="Pfam" id="PF14576">
    <property type="entry name" value="SEO_N"/>
    <property type="match status" value="3"/>
</dbReference>
<dbReference type="Proteomes" id="UP000316621">
    <property type="component" value="Chromosome 7"/>
</dbReference>
<dbReference type="InterPro" id="IPR027942">
    <property type="entry name" value="SEO_N"/>
</dbReference>
<accession>A0A4Y7KEN6</accession>
<organism evidence="3 4">
    <name type="scientific">Papaver somniferum</name>
    <name type="common">Opium poppy</name>
    <dbReference type="NCBI Taxonomy" id="3469"/>
    <lineage>
        <taxon>Eukaryota</taxon>
        <taxon>Viridiplantae</taxon>
        <taxon>Streptophyta</taxon>
        <taxon>Embryophyta</taxon>
        <taxon>Tracheophyta</taxon>
        <taxon>Spermatophyta</taxon>
        <taxon>Magnoliopsida</taxon>
        <taxon>Ranunculales</taxon>
        <taxon>Papaveraceae</taxon>
        <taxon>Papaveroideae</taxon>
        <taxon>Papaver</taxon>
    </lineage>
</organism>
<gene>
    <name evidence="3" type="ORF">C5167_034507</name>
</gene>
<evidence type="ECO:0000313" key="4">
    <source>
        <dbReference type="Proteomes" id="UP000316621"/>
    </source>
</evidence>
<feature type="domain" description="Sieve element occlusion N-terminal" evidence="1">
    <location>
        <begin position="794"/>
        <end position="1084"/>
    </location>
</feature>
<name>A0A4Y7KEN6_PAPSO</name>
<sequence>MLLGVEKEDTLIIRKILLTHDPDGRCVDSRMLLQMIENVMCYATTASCPVSQTLAETLLGSSNRVAGTHKDLWKTIHNVSCEVQLLDDVKILCECSGQEDLHARTMSLFELLRNFTWDAKMVVALSAFATSYGEFCLLIQLYPMNPLAVSIAMLKQFPTNLEMFKPRFKALSSLVTAMVDVTKCIIEFETLSTQQIKLDHKEISDTKSQIYAATYWVLRSTLTCSSLITDLIAINDQQVHLDSNTTSATWELSSLVYKVTRICRKLRKQVDKCHLQIENKLHRKLLDLFEKETHLDNQKVLSTLFSLKDDKPLKDCCSQEKIGVPDLLNKVVVLLISKPEILPLEELLYLVQQTCSNFPRDDRTMRRYEIVWVPIPSSITWTDEENKVFKHLSDILPWYSIRQPSRVNSAVVNYLKHVSGFVGEPVMVVVDQNGRLANLNAIHMVHIWGPSAYPFTASREEKLWEEVNWFGQLIADEIDPLLSKQVEEGRICLFGSSDINWIRELSTRIKEMTKTGLQLDLIYVGKRRLNDDQHVSNIISTITQEKLSSYLAYPKMHFFWLRMENIKRSEIKLGKKATKAEHILKNVGSLVNFDDCEKSWALFGERFSKDILQLQGRKLMECLRLFQVWGENIEKVGFMAAIRRALEPPMASLEPCYICNVSEFIQGNQKEEGIVLCEECKRGMKNVATQQGAQPAVAPTLLRSPQTVQTVQTMPLQQPTLMNSTVQHPVQHPVQLPVQHPVQHGGQHPGQHPLPVTAQQNTNSHLLNNRHNELVPVQQNNSLLRGDRHLFSSSDDNVMMRQIQGTHAPDGREVNVKPLLHIVEDILHRATPSLDGVLAHEHDTTQAHMDALDDRTHHVDFIGMLEALSYTIHKISCEISCKCSGGGDAHTTTLALFNTLSSYSWDAKVVIALAAFAVNYGEFWLVAQLYTTNNLAKSVALLKQLPDILEHSEMFRPRFEALKHLTKAMLDVTNCIVEFKDLPAQYITADTPAMSMALAHIPTAAYWTIRSVVACSSQMIGLIGLGHEYITSTTEAWELSSLAHKVNNIHGHLTKQLSVCHQHIDGKRHIEAYQMLVRLFETIHIDNMKILRALIYAHDDQPPLVEGSTKKRVHLDVLRRKNVLLLITDLQISQEELSILEQMYRESRHQPTRTESQYEVVWLPIVDRTLPWTEPKEKQFENLQMLMPWYTVHHPSLLDPAVIKYIKEVWRFQKKPILVVLDPQGRVVSPNALHMMWIWGSLAFPFTSMREEALWKEESWRLELLVDGIDPLILNWISEGRFICLYGGEDIEWIRKFTTTARNVAQAARIPLELVYVGKSNPKERVRKNIAAITTEKLSHCWQDLTSIWFFWVRLESMWYSKMQHGRTVENDTIMQEIMTMLSFDGSDQGWAVISRGSGLDMAKAKGETILTALTEYDAWKEHVEPKGFVPALTDHLHQLHTPHHCNRLILPGTSGSIPEMLVCAECGRPMEKYIMYPKQEATTMTMGNTEMMDREQPHDSLPRVGVMTDIIATDPPENITINVRSLLCIVKDILKYAISPSDLEEQPEFDLLRGMNNNPQLLKLLAHDILRIRTEILCYTESGDPWEEQEVAKRIFITVSRYSWEVKLVMVLAAFAVNYGDCLLTSQLNTLPIGLSVLHHNEQNISSSSTNTKKSSETELINAISKLIQSILSITETIVEFFELPAGYITDDDSSSLSRATLLIQPAVYWTIQCIMACISQFNGLLIVSDQMMEPWEFSLPSWDHKIDRIHGNLSHEINSCRQEIEHKKHKQVHENLVELFRTTQAYNTKILKALLCTKDALPLIDGSSKIRVGVEVLRRKTVMLLISDQQICHAELIILEQIYNDVHLGKSERPYEMIWLPVHDTTQSMGWTDTMQHEFDRVRSSMPWYSLYHPSFLDPAAIQFIKEQWHFKKKKPIIVVLDQQGKVTCQNAIHMMWIWGITAFPFTNIREADLWDSEKWTIEFIVNGIDPTVLDWIREDKFVCLYGGEDINWVRIFATTMQRVVQESKTNLEMLYVGKSNPKEQVKNIIDIIMKERLSHCWQDPMSIRFFWDRLESMWYSKLQHTRSIDNDPMMREITTMLTFDGSGDGWAILIKGSGEIVKAHGSKMLEVLAKFNEWKTNVEQHGFAQAIARALDTYPSHEHCSCLVIPGMTPGKTHELSCTECGRPMELYTLYQCCDN</sequence>
<dbReference type="InterPro" id="IPR027944">
    <property type="entry name" value="SEO_C"/>
</dbReference>
<dbReference type="InterPro" id="IPR039299">
    <property type="entry name" value="SEOA"/>
</dbReference>
<dbReference type="Pfam" id="PF14577">
    <property type="entry name" value="SEO_C"/>
    <property type="match status" value="3"/>
</dbReference>
<dbReference type="GO" id="GO:0010088">
    <property type="term" value="P:phloem development"/>
    <property type="evidence" value="ECO:0007669"/>
    <property type="project" value="InterPro"/>
</dbReference>
<feature type="domain" description="Sieve element occlusion C-terminal" evidence="2">
    <location>
        <begin position="1952"/>
        <end position="2181"/>
    </location>
</feature>
<feature type="domain" description="Sieve element occlusion C-terminal" evidence="2">
    <location>
        <begin position="458"/>
        <end position="688"/>
    </location>
</feature>
<evidence type="ECO:0000313" key="3">
    <source>
        <dbReference type="EMBL" id="RZC71316.1"/>
    </source>
</evidence>
<feature type="domain" description="Sieve element occlusion C-terminal" evidence="2">
    <location>
        <begin position="1250"/>
        <end position="1477"/>
    </location>
</feature>
<dbReference type="EMBL" id="CM010721">
    <property type="protein sequence ID" value="RZC71316.1"/>
    <property type="molecule type" value="Genomic_DNA"/>
</dbReference>
<dbReference type="PANTHER" id="PTHR33232:SF20">
    <property type="entry name" value="PROTEIN SIEVE ELEMENT OCCLUSION B-LIKE"/>
    <property type="match status" value="1"/>
</dbReference>
<evidence type="ECO:0000259" key="2">
    <source>
        <dbReference type="Pfam" id="PF14577"/>
    </source>
</evidence>
<dbReference type="PANTHER" id="PTHR33232">
    <property type="entry name" value="PROTEIN SIEVE ELEMENT OCCLUSION B-LIKE"/>
    <property type="match status" value="1"/>
</dbReference>
<dbReference type="STRING" id="3469.A0A4Y7KEN6"/>
<proteinExistence type="predicted"/>
<keyword evidence="4" id="KW-1185">Reference proteome</keyword>